<dbReference type="AlphaFoldDB" id="A0A516GDC1"/>
<dbReference type="Gene3D" id="3.30.1540.10">
    <property type="entry name" value="formyl-coa transferase, domain 3"/>
    <property type="match status" value="1"/>
</dbReference>
<feature type="region of interest" description="Disordered" evidence="2">
    <location>
        <begin position="343"/>
        <end position="385"/>
    </location>
</feature>
<dbReference type="OrthoDB" id="9797653at2"/>
<dbReference type="EMBL" id="CP041616">
    <property type="protein sequence ID" value="QDO89511.1"/>
    <property type="molecule type" value="Genomic_DNA"/>
</dbReference>
<feature type="compositionally biased region" description="Basic and acidic residues" evidence="2">
    <location>
        <begin position="374"/>
        <end position="385"/>
    </location>
</feature>
<sequence length="385" mass="40560">MTEDPHDPYAGALAGIRVADFSRVLAGPYATMLMADLGADVIKIEPPAGDDTRRWSPPVDDSGRPTYFAAANRNKRSVVLDLTDPEDLARARHLATTADVVVDNFRPGVMERFGLDHESLAAANPRVITCAITGFGSGLGAAMPGYDLLVQAMGGLMSVTGPVEGPASKVGVALVDVVTGLHALAGMQAALLERTRSGRGQRVEVNLFSSILSGLVNQSSAAAATGVSPQRTGNAHPSIAPYETFATGEGEIVLAVGNDRQFHRLADTLGAPHLIEDERFRSNSERVAHREELRGTLESLLSTRSAADWSEALRAAGVPAGPVQTIGEALGLAEELGLRPVVPVGGQGRESRQVANPISLSRSPARYVAPPPDLGEHQDAHWLDE</sequence>
<dbReference type="Proteomes" id="UP000315395">
    <property type="component" value="Chromosome"/>
</dbReference>
<evidence type="ECO:0000313" key="4">
    <source>
        <dbReference type="Proteomes" id="UP000315395"/>
    </source>
</evidence>
<keyword evidence="4" id="KW-1185">Reference proteome</keyword>
<dbReference type="GO" id="GO:0008410">
    <property type="term" value="F:CoA-transferase activity"/>
    <property type="evidence" value="ECO:0007669"/>
    <property type="project" value="TreeGrafter"/>
</dbReference>
<dbReference type="InterPro" id="IPR044855">
    <property type="entry name" value="CoA-Trfase_III_dom3_sf"/>
</dbReference>
<accession>A0A516GDC1</accession>
<dbReference type="InterPro" id="IPR050483">
    <property type="entry name" value="CoA-transferase_III_domain"/>
</dbReference>
<name>A0A516GDC1_9MICO</name>
<dbReference type="RefSeq" id="WP_143784197.1">
    <property type="nucleotide sequence ID" value="NZ_CP041616.1"/>
</dbReference>
<feature type="compositionally biased region" description="Polar residues" evidence="2">
    <location>
        <begin position="353"/>
        <end position="362"/>
    </location>
</feature>
<protein>
    <submittedName>
        <fullName evidence="3">CoA transferase</fullName>
    </submittedName>
</protein>
<evidence type="ECO:0000256" key="2">
    <source>
        <dbReference type="SAM" id="MobiDB-lite"/>
    </source>
</evidence>
<evidence type="ECO:0000313" key="3">
    <source>
        <dbReference type="EMBL" id="QDO89511.1"/>
    </source>
</evidence>
<dbReference type="KEGG" id="orz:FNH13_15185"/>
<reference evidence="3 4" key="1">
    <citation type="submission" date="2019-07" db="EMBL/GenBank/DDBJ databases">
        <title>complete genome sequencing of Ornithinimicrobium sp. H23M54.</title>
        <authorList>
            <person name="Bae J.-W."/>
            <person name="Lee S.-Y."/>
        </authorList>
    </citation>
    <scope>NUCLEOTIDE SEQUENCE [LARGE SCALE GENOMIC DNA]</scope>
    <source>
        <strain evidence="3 4">H23M54</strain>
    </source>
</reference>
<keyword evidence="1 3" id="KW-0808">Transferase</keyword>
<gene>
    <name evidence="3" type="ORF">FNH13_15185</name>
</gene>
<dbReference type="PANTHER" id="PTHR48207:SF3">
    <property type="entry name" value="SUCCINATE--HYDROXYMETHYLGLUTARATE COA-TRANSFERASE"/>
    <property type="match status" value="1"/>
</dbReference>
<dbReference type="InterPro" id="IPR003673">
    <property type="entry name" value="CoA-Trfase_fam_III"/>
</dbReference>
<organism evidence="3 4">
    <name type="scientific">Ornithinimicrobium ciconiae</name>
    <dbReference type="NCBI Taxonomy" id="2594265"/>
    <lineage>
        <taxon>Bacteria</taxon>
        <taxon>Bacillati</taxon>
        <taxon>Actinomycetota</taxon>
        <taxon>Actinomycetes</taxon>
        <taxon>Micrococcales</taxon>
        <taxon>Ornithinimicrobiaceae</taxon>
        <taxon>Ornithinimicrobium</taxon>
    </lineage>
</organism>
<dbReference type="Pfam" id="PF02515">
    <property type="entry name" value="CoA_transf_3"/>
    <property type="match status" value="1"/>
</dbReference>
<dbReference type="SUPFAM" id="SSF89796">
    <property type="entry name" value="CoA-transferase family III (CaiB/BaiF)"/>
    <property type="match status" value="1"/>
</dbReference>
<evidence type="ECO:0000256" key="1">
    <source>
        <dbReference type="ARBA" id="ARBA00022679"/>
    </source>
</evidence>
<dbReference type="Gene3D" id="3.40.50.10540">
    <property type="entry name" value="Crotonobetainyl-coa:carnitine coa-transferase, domain 1"/>
    <property type="match status" value="1"/>
</dbReference>
<proteinExistence type="predicted"/>
<dbReference type="PANTHER" id="PTHR48207">
    <property type="entry name" value="SUCCINATE--HYDROXYMETHYLGLUTARATE COA-TRANSFERASE"/>
    <property type="match status" value="1"/>
</dbReference>
<dbReference type="InterPro" id="IPR023606">
    <property type="entry name" value="CoA-Trfase_III_dom_1_sf"/>
</dbReference>